<keyword evidence="9" id="KW-1185">Reference proteome</keyword>
<organism evidence="8 9">
    <name type="scientific">Agaribacillus aureus</name>
    <dbReference type="NCBI Taxonomy" id="3051825"/>
    <lineage>
        <taxon>Bacteria</taxon>
        <taxon>Pseudomonadati</taxon>
        <taxon>Bacteroidota</taxon>
        <taxon>Cytophagia</taxon>
        <taxon>Cytophagales</taxon>
        <taxon>Splendidivirgaceae</taxon>
        <taxon>Agaribacillus</taxon>
    </lineage>
</organism>
<dbReference type="PROSITE" id="PS51352">
    <property type="entry name" value="THIOREDOXIN_2"/>
    <property type="match status" value="1"/>
</dbReference>
<dbReference type="InterPro" id="IPR005746">
    <property type="entry name" value="Thioredoxin"/>
</dbReference>
<evidence type="ECO:0000256" key="4">
    <source>
        <dbReference type="ARBA" id="ARBA00023157"/>
    </source>
</evidence>
<dbReference type="Pfam" id="PF00085">
    <property type="entry name" value="Thioredoxin"/>
    <property type="match status" value="1"/>
</dbReference>
<accession>A0ABT8LDQ2</accession>
<evidence type="ECO:0000256" key="1">
    <source>
        <dbReference type="ARBA" id="ARBA00008987"/>
    </source>
</evidence>
<name>A0ABT8LDQ2_9BACT</name>
<dbReference type="SUPFAM" id="SSF52833">
    <property type="entry name" value="Thioredoxin-like"/>
    <property type="match status" value="1"/>
</dbReference>
<keyword evidence="3" id="KW-0249">Electron transport</keyword>
<evidence type="ECO:0000259" key="7">
    <source>
        <dbReference type="PROSITE" id="PS51352"/>
    </source>
</evidence>
<protein>
    <recommendedName>
        <fullName evidence="6">Thioredoxin</fullName>
    </recommendedName>
</protein>
<dbReference type="Proteomes" id="UP001172083">
    <property type="component" value="Unassembled WGS sequence"/>
</dbReference>
<gene>
    <name evidence="8" type="ORF">QQ020_24185</name>
</gene>
<evidence type="ECO:0000256" key="5">
    <source>
        <dbReference type="ARBA" id="ARBA00023284"/>
    </source>
</evidence>
<proteinExistence type="inferred from homology"/>
<dbReference type="EMBL" id="JAUJEB010000006">
    <property type="protein sequence ID" value="MDN5215201.1"/>
    <property type="molecule type" value="Genomic_DNA"/>
</dbReference>
<evidence type="ECO:0000256" key="3">
    <source>
        <dbReference type="ARBA" id="ARBA00022982"/>
    </source>
</evidence>
<dbReference type="InterPro" id="IPR013766">
    <property type="entry name" value="Thioredoxin_domain"/>
</dbReference>
<reference evidence="8" key="1">
    <citation type="submission" date="2023-06" db="EMBL/GenBank/DDBJ databases">
        <title>Genomic of Agaribacillus aureum.</title>
        <authorList>
            <person name="Wang G."/>
        </authorList>
    </citation>
    <scope>NUCLEOTIDE SEQUENCE</scope>
    <source>
        <strain evidence="8">BMA12</strain>
    </source>
</reference>
<evidence type="ECO:0000256" key="6">
    <source>
        <dbReference type="PIRNR" id="PIRNR000077"/>
    </source>
</evidence>
<feature type="domain" description="Thioredoxin" evidence="7">
    <location>
        <begin position="1"/>
        <end position="105"/>
    </location>
</feature>
<evidence type="ECO:0000313" key="8">
    <source>
        <dbReference type="EMBL" id="MDN5215201.1"/>
    </source>
</evidence>
<keyword evidence="5" id="KW-0676">Redox-active center</keyword>
<dbReference type="CDD" id="cd02947">
    <property type="entry name" value="TRX_family"/>
    <property type="match status" value="1"/>
</dbReference>
<dbReference type="PANTHER" id="PTHR45663">
    <property type="entry name" value="GEO12009P1"/>
    <property type="match status" value="1"/>
</dbReference>
<comment type="caution">
    <text evidence="8">The sequence shown here is derived from an EMBL/GenBank/DDBJ whole genome shotgun (WGS) entry which is preliminary data.</text>
</comment>
<dbReference type="Gene3D" id="3.40.30.10">
    <property type="entry name" value="Glutaredoxin"/>
    <property type="match status" value="1"/>
</dbReference>
<keyword evidence="4" id="KW-1015">Disulfide bond</keyword>
<evidence type="ECO:0000256" key="2">
    <source>
        <dbReference type="ARBA" id="ARBA00022448"/>
    </source>
</evidence>
<dbReference type="PRINTS" id="PR00421">
    <property type="entry name" value="THIOREDOXIN"/>
</dbReference>
<dbReference type="RefSeq" id="WP_346760540.1">
    <property type="nucleotide sequence ID" value="NZ_JAUJEB010000006.1"/>
</dbReference>
<keyword evidence="2" id="KW-0813">Transport</keyword>
<dbReference type="InterPro" id="IPR036249">
    <property type="entry name" value="Thioredoxin-like_sf"/>
</dbReference>
<sequence length="105" mass="11639">MTLELTDQNFETLVLNNAQPAVIDFMAVWCAPCRVVSMALEIMAEEYDGQAIIGKVDVDTNPELISKFGVRNMPTILYLKDGEVVDRHVGATSKVVLEEKLKAIL</sequence>
<evidence type="ECO:0000313" key="9">
    <source>
        <dbReference type="Proteomes" id="UP001172083"/>
    </source>
</evidence>
<comment type="similarity">
    <text evidence="1 6">Belongs to the thioredoxin family.</text>
</comment>
<dbReference type="PANTHER" id="PTHR45663:SF11">
    <property type="entry name" value="GEO12009P1"/>
    <property type="match status" value="1"/>
</dbReference>
<dbReference type="PIRSF" id="PIRSF000077">
    <property type="entry name" value="Thioredoxin"/>
    <property type="match status" value="1"/>
</dbReference>